<accession>A0AC34PWZ2</accession>
<dbReference type="Proteomes" id="UP000887576">
    <property type="component" value="Unplaced"/>
</dbReference>
<dbReference type="WBParaSite" id="JU765_v2.g10784.t1">
    <property type="protein sequence ID" value="JU765_v2.g10784.t1"/>
    <property type="gene ID" value="JU765_v2.g10784"/>
</dbReference>
<name>A0AC34PWZ2_9BILA</name>
<organism evidence="1 2">
    <name type="scientific">Panagrolaimus sp. JU765</name>
    <dbReference type="NCBI Taxonomy" id="591449"/>
    <lineage>
        <taxon>Eukaryota</taxon>
        <taxon>Metazoa</taxon>
        <taxon>Ecdysozoa</taxon>
        <taxon>Nematoda</taxon>
        <taxon>Chromadorea</taxon>
        <taxon>Rhabditida</taxon>
        <taxon>Tylenchina</taxon>
        <taxon>Panagrolaimomorpha</taxon>
        <taxon>Panagrolaimoidea</taxon>
        <taxon>Panagrolaimidae</taxon>
        <taxon>Panagrolaimus</taxon>
    </lineage>
</organism>
<evidence type="ECO:0000313" key="1">
    <source>
        <dbReference type="Proteomes" id="UP000887576"/>
    </source>
</evidence>
<evidence type="ECO:0000313" key="2">
    <source>
        <dbReference type="WBParaSite" id="JU765_v2.g10784.t1"/>
    </source>
</evidence>
<proteinExistence type="predicted"/>
<reference evidence="2" key="1">
    <citation type="submission" date="2022-11" db="UniProtKB">
        <authorList>
            <consortium name="WormBaseParasite"/>
        </authorList>
    </citation>
    <scope>IDENTIFICATION</scope>
</reference>
<protein>
    <submittedName>
        <fullName evidence="2">Uncharacterized protein</fullName>
    </submittedName>
</protein>
<sequence>MPRKHKSPKTRAANSKDSKVTKPPVESAEREDTPVSEPEEGVEMEGTEVPKEATKSKATKSVRKNPMPNQPKSPASKKKAGGKPLAGVSKKKGKK</sequence>